<name>A0A1Q2KVH7_9BACL</name>
<dbReference type="OrthoDB" id="2897031at2"/>
<evidence type="ECO:0000313" key="2">
    <source>
        <dbReference type="Proteomes" id="UP000188184"/>
    </source>
</evidence>
<gene>
    <name evidence="1" type="ORF">B0X71_03210</name>
</gene>
<accession>A0A1Q2KVH7</accession>
<evidence type="ECO:0000313" key="1">
    <source>
        <dbReference type="EMBL" id="AQQ52218.1"/>
    </source>
</evidence>
<dbReference type="EMBL" id="CP019640">
    <property type="protein sequence ID" value="AQQ52218.1"/>
    <property type="molecule type" value="Genomic_DNA"/>
</dbReference>
<protein>
    <submittedName>
        <fullName evidence="1">Uncharacterized protein</fullName>
    </submittedName>
</protein>
<dbReference type="Proteomes" id="UP000188184">
    <property type="component" value="Chromosome"/>
</dbReference>
<reference evidence="1 2" key="1">
    <citation type="submission" date="2017-02" db="EMBL/GenBank/DDBJ databases">
        <title>The complete genomic sequence of a novel cold adapted crude oil-degrading bacterium Planococcus qaidamina Y42.</title>
        <authorList>
            <person name="Yang R."/>
        </authorList>
    </citation>
    <scope>NUCLEOTIDE SEQUENCE [LARGE SCALE GENOMIC DNA]</scope>
    <source>
        <strain evidence="1 2">Y42</strain>
    </source>
</reference>
<proteinExistence type="predicted"/>
<organism evidence="1 2">
    <name type="scientific">Planococcus lenghuensis</name>
    <dbReference type="NCBI Taxonomy" id="2213202"/>
    <lineage>
        <taxon>Bacteria</taxon>
        <taxon>Bacillati</taxon>
        <taxon>Bacillota</taxon>
        <taxon>Bacilli</taxon>
        <taxon>Bacillales</taxon>
        <taxon>Caryophanaceae</taxon>
        <taxon>Planococcus</taxon>
    </lineage>
</organism>
<dbReference type="AlphaFoldDB" id="A0A1Q2KVH7"/>
<sequence length="66" mass="6900">MVIQPNMSPAAIQEIWPETAGVFKAHGVPRVKEALETCVRPERLPSLLAELNTVVGSSAATCIGGG</sequence>
<dbReference type="RefSeq" id="WP_077588090.1">
    <property type="nucleotide sequence ID" value="NZ_CP019640.1"/>
</dbReference>
<dbReference type="KEGG" id="pmar:B0X71_03210"/>
<keyword evidence="2" id="KW-1185">Reference proteome</keyword>